<feature type="transmembrane region" description="Helical" evidence="6">
    <location>
        <begin position="142"/>
        <end position="165"/>
    </location>
</feature>
<keyword evidence="3 6" id="KW-1133">Transmembrane helix</keyword>
<proteinExistence type="predicted"/>
<evidence type="ECO:0000256" key="5">
    <source>
        <dbReference type="SAM" id="MobiDB-lite"/>
    </source>
</evidence>
<dbReference type="EMBL" id="ANIN01000001">
    <property type="protein sequence ID" value="ELA09257.1"/>
    <property type="molecule type" value="Genomic_DNA"/>
</dbReference>
<feature type="region of interest" description="Disordered" evidence="5">
    <location>
        <begin position="284"/>
        <end position="305"/>
    </location>
</feature>
<dbReference type="InterPro" id="IPR007688">
    <property type="entry name" value="Conjugal_tfr_TrbL/VirB6"/>
</dbReference>
<evidence type="ECO:0000313" key="7">
    <source>
        <dbReference type="EMBL" id="ELA09257.1"/>
    </source>
</evidence>
<feature type="transmembrane region" description="Helical" evidence="6">
    <location>
        <begin position="200"/>
        <end position="223"/>
    </location>
</feature>
<dbReference type="AlphaFoldDB" id="L2F890"/>
<accession>L2F890</accession>
<keyword evidence="4 6" id="KW-0472">Membrane</keyword>
<dbReference type="STRING" id="1230338.MOMA_02590"/>
<dbReference type="PATRIC" id="fig|1230338.3.peg.565"/>
<sequence length="305" mass="32837">MDVFSKIFQNIDNVVINTITANVSNVANIMSPIFLSGFIVYCLFVFLSYWQGTSVEATIVDMIKRVMSWAVVIGFGINIAAYNDTIVPIVLGLGDDITQAFNGTNGASGAELDRLSSQLVDFVNKNQKSVGSFDVAGKIEVVIQNAVVIISFGLFLVIAGAFILLAKVMLAILAVLGPLFIPLFLFPMTRQYAMNWVNQVVTFSLYLVIVNVTAGIFIAYLNADYFSGAEFETQNGFINIILTSLLFFVVVLKLPELASGLGNGIVNNGFGGAMQGISNVKRLTSGKQNQPVQKSGESGGSIKKV</sequence>
<keyword evidence="8" id="KW-1185">Reference proteome</keyword>
<feature type="compositionally biased region" description="Polar residues" evidence="5">
    <location>
        <begin position="284"/>
        <end position="296"/>
    </location>
</feature>
<keyword evidence="2 6" id="KW-0812">Transmembrane</keyword>
<name>L2F890_9GAMM</name>
<evidence type="ECO:0000256" key="2">
    <source>
        <dbReference type="ARBA" id="ARBA00022692"/>
    </source>
</evidence>
<evidence type="ECO:0000256" key="1">
    <source>
        <dbReference type="ARBA" id="ARBA00004141"/>
    </source>
</evidence>
<dbReference type="OrthoDB" id="8752823at2"/>
<organism evidence="7 8">
    <name type="scientific">Moraxella macacae 0408225</name>
    <dbReference type="NCBI Taxonomy" id="1230338"/>
    <lineage>
        <taxon>Bacteria</taxon>
        <taxon>Pseudomonadati</taxon>
        <taxon>Pseudomonadota</taxon>
        <taxon>Gammaproteobacteria</taxon>
        <taxon>Moraxellales</taxon>
        <taxon>Moraxellaceae</taxon>
        <taxon>Moraxella</taxon>
    </lineage>
</organism>
<gene>
    <name evidence="7" type="ORF">MOMA_02590</name>
</gene>
<evidence type="ECO:0000256" key="3">
    <source>
        <dbReference type="ARBA" id="ARBA00022989"/>
    </source>
</evidence>
<evidence type="ECO:0000313" key="8">
    <source>
        <dbReference type="Proteomes" id="UP000023795"/>
    </source>
</evidence>
<evidence type="ECO:0000256" key="4">
    <source>
        <dbReference type="ARBA" id="ARBA00023136"/>
    </source>
</evidence>
<protein>
    <submittedName>
        <fullName evidence="7">VirB6-like protein</fullName>
    </submittedName>
</protein>
<dbReference type="RefSeq" id="WP_009767077.1">
    <property type="nucleotide sequence ID" value="NZ_ANIN01000001.1"/>
</dbReference>
<feature type="transmembrane region" description="Helical" evidence="6">
    <location>
        <begin position="62"/>
        <end position="82"/>
    </location>
</feature>
<dbReference type="Proteomes" id="UP000023795">
    <property type="component" value="Unassembled WGS sequence"/>
</dbReference>
<dbReference type="eggNOG" id="COG3704">
    <property type="taxonomic scope" value="Bacteria"/>
</dbReference>
<feature type="transmembrane region" description="Helical" evidence="6">
    <location>
        <begin position="29"/>
        <end position="50"/>
    </location>
</feature>
<comment type="subcellular location">
    <subcellularLocation>
        <location evidence="1">Membrane</location>
        <topology evidence="1">Multi-pass membrane protein</topology>
    </subcellularLocation>
</comment>
<reference evidence="7 8" key="1">
    <citation type="journal article" date="2013" name="Genome Announc.">
        <title>Genome Sequence of Moraxella macacae 0408225, a Novel Bacterial Species Isolated from a Cynomolgus Macaque with Epistaxis.</title>
        <authorList>
            <person name="Ladner J.T."/>
            <person name="Whitehouse C.A."/>
            <person name="Koroleva G.I."/>
            <person name="Palacios G.F."/>
        </authorList>
    </citation>
    <scope>NUCLEOTIDE SEQUENCE [LARGE SCALE GENOMIC DNA]</scope>
    <source>
        <strain evidence="7 8">0408225</strain>
    </source>
</reference>
<feature type="transmembrane region" description="Helical" evidence="6">
    <location>
        <begin position="170"/>
        <end position="188"/>
    </location>
</feature>
<dbReference type="GO" id="GO:0016020">
    <property type="term" value="C:membrane"/>
    <property type="evidence" value="ECO:0007669"/>
    <property type="project" value="UniProtKB-SubCell"/>
</dbReference>
<dbReference type="GO" id="GO:0030255">
    <property type="term" value="P:protein secretion by the type IV secretion system"/>
    <property type="evidence" value="ECO:0007669"/>
    <property type="project" value="InterPro"/>
</dbReference>
<evidence type="ECO:0000256" key="6">
    <source>
        <dbReference type="SAM" id="Phobius"/>
    </source>
</evidence>
<feature type="transmembrane region" description="Helical" evidence="6">
    <location>
        <begin position="235"/>
        <end position="254"/>
    </location>
</feature>
<dbReference type="Pfam" id="PF04610">
    <property type="entry name" value="TrbL"/>
    <property type="match status" value="1"/>
</dbReference>
<comment type="caution">
    <text evidence="7">The sequence shown here is derived from an EMBL/GenBank/DDBJ whole genome shotgun (WGS) entry which is preliminary data.</text>
</comment>